<accession>A0A081RFZ2</accession>
<protein>
    <submittedName>
        <fullName evidence="1">Putative sulfotransferase protein</fullName>
    </submittedName>
</protein>
<dbReference type="Gene3D" id="3.40.50.300">
    <property type="entry name" value="P-loop containing nucleotide triphosphate hydrolases"/>
    <property type="match status" value="1"/>
</dbReference>
<proteinExistence type="predicted"/>
<keyword evidence="1" id="KW-0808">Transferase</keyword>
<sequence length="353" mass="39236">MRLGAAGPGRALRAKDDPLVTDAILPLRDAEAPPMAGRTTEAAAPAAERGAIRLIYVAGYGRSGTTLLDIALGEHPAIMGAGEVTTLARHVWDRDEYCACGARVRDCPEWKAIVARWTQGEPEGFLAAYRRAQERTEGLVAPGRWLRWPGWRNHRRQTLKLLRGMAAVSGRPILVDSSKLPGRAFALAAMPGIDLHVVHVVRDGRGVAWSLMKGHRRSVEKGVQRELRPKPLLYTALRWSMVNLAAEMLCRRVGPGRAIRVRYEDFVVDPRREIGRIVTLVGERPHLPADGLAPFEPRHQVAGSRHRMRKSLTILGDDKWKRDMPGWKQALFTLLCAPLLRRYGYSLRSGDAS</sequence>
<dbReference type="GO" id="GO:0016740">
    <property type="term" value="F:transferase activity"/>
    <property type="evidence" value="ECO:0007669"/>
    <property type="project" value="UniProtKB-KW"/>
</dbReference>
<comment type="caution">
    <text evidence="1">The sequence shown here is derived from an EMBL/GenBank/DDBJ whole genome shotgun (WGS) entry which is preliminary data.</text>
</comment>
<dbReference type="InterPro" id="IPR027417">
    <property type="entry name" value="P-loop_NTPase"/>
</dbReference>
<dbReference type="SUPFAM" id="SSF52540">
    <property type="entry name" value="P-loop containing nucleoside triphosphate hydrolases"/>
    <property type="match status" value="1"/>
</dbReference>
<gene>
    <name evidence="1" type="ORF">BV95_01609</name>
</gene>
<name>A0A081RFZ2_SPHCR</name>
<dbReference type="PATRIC" id="fig|46429.4.peg.1575"/>
<dbReference type="AlphaFoldDB" id="A0A081RFZ2"/>
<evidence type="ECO:0000313" key="1">
    <source>
        <dbReference type="EMBL" id="KEQ54115.1"/>
    </source>
</evidence>
<dbReference type="eggNOG" id="COG4424">
    <property type="taxonomic scope" value="Bacteria"/>
</dbReference>
<reference evidence="1 2" key="1">
    <citation type="submission" date="2014-02" db="EMBL/GenBank/DDBJ databases">
        <title>Whole genome sequence of Sphingobium chlorophenolicum NBRC 16172.</title>
        <authorList>
            <person name="Gan H.M."/>
            <person name="Gan H.Y."/>
            <person name="Chew T.H."/>
            <person name="Savka M.A."/>
        </authorList>
    </citation>
    <scope>NUCLEOTIDE SEQUENCE [LARGE SCALE GENOMIC DNA]</scope>
    <source>
        <strain evidence="1 2">NBRC 16172</strain>
    </source>
</reference>
<organism evidence="1 2">
    <name type="scientific">Sphingobium chlorophenolicum</name>
    <dbReference type="NCBI Taxonomy" id="46429"/>
    <lineage>
        <taxon>Bacteria</taxon>
        <taxon>Pseudomonadati</taxon>
        <taxon>Pseudomonadota</taxon>
        <taxon>Alphaproteobacteria</taxon>
        <taxon>Sphingomonadales</taxon>
        <taxon>Sphingomonadaceae</taxon>
        <taxon>Sphingobium</taxon>
    </lineage>
</organism>
<dbReference type="Pfam" id="PF13469">
    <property type="entry name" value="Sulfotransfer_3"/>
    <property type="match status" value="1"/>
</dbReference>
<dbReference type="Proteomes" id="UP000028411">
    <property type="component" value="Unassembled WGS sequence"/>
</dbReference>
<evidence type="ECO:0000313" key="2">
    <source>
        <dbReference type="Proteomes" id="UP000028411"/>
    </source>
</evidence>
<dbReference type="EMBL" id="JFHR01000014">
    <property type="protein sequence ID" value="KEQ54115.1"/>
    <property type="molecule type" value="Genomic_DNA"/>
</dbReference>